<dbReference type="Proteomes" id="UP000031368">
    <property type="component" value="Plasmid pRgalR602c"/>
</dbReference>
<dbReference type="GO" id="GO:0016491">
    <property type="term" value="F:oxidoreductase activity"/>
    <property type="evidence" value="ECO:0007669"/>
    <property type="project" value="UniProtKB-KW"/>
</dbReference>
<dbReference type="PRINTS" id="PR00081">
    <property type="entry name" value="GDHRDH"/>
</dbReference>
<geneLocation type="plasmid" evidence="3 4">
    <name>pRgalR602c</name>
</geneLocation>
<comment type="similarity">
    <text evidence="1">Belongs to the short-chain dehydrogenases/reductases (SDR) family.</text>
</comment>
<gene>
    <name evidence="3" type="ORF">RGR602_PC00333</name>
</gene>
<keyword evidence="3" id="KW-0614">Plasmid</keyword>
<name>A0A0B4XBB3_9HYPH</name>
<evidence type="ECO:0000313" key="3">
    <source>
        <dbReference type="EMBL" id="AJD44376.1"/>
    </source>
</evidence>
<keyword evidence="4" id="KW-1185">Reference proteome</keyword>
<evidence type="ECO:0000256" key="2">
    <source>
        <dbReference type="ARBA" id="ARBA00023002"/>
    </source>
</evidence>
<dbReference type="SUPFAM" id="SSF51735">
    <property type="entry name" value="NAD(P)-binding Rossmann-fold domains"/>
    <property type="match status" value="1"/>
</dbReference>
<evidence type="ECO:0000256" key="1">
    <source>
        <dbReference type="ARBA" id="ARBA00006484"/>
    </source>
</evidence>
<dbReference type="PANTHER" id="PTHR43639">
    <property type="entry name" value="OXIDOREDUCTASE, SHORT-CHAIN DEHYDROGENASE/REDUCTASE FAMILY (AFU_ORTHOLOGUE AFUA_5G02870)"/>
    <property type="match status" value="1"/>
</dbReference>
<dbReference type="HOGENOM" id="CLU_010194_1_3_5"/>
<reference evidence="3 4" key="1">
    <citation type="submission" date="2013-11" db="EMBL/GenBank/DDBJ databases">
        <title>Complete genome sequence of Rhizobium gallicum bv. gallicum R602.</title>
        <authorList>
            <person name="Bustos P."/>
            <person name="Santamaria R.I."/>
            <person name="Lozano L."/>
            <person name="Acosta J.L."/>
            <person name="Ormeno-Orrillo E."/>
            <person name="Rogel M.A."/>
            <person name="Romero D."/>
            <person name="Cevallos M.A."/>
            <person name="Martinez-Romero E."/>
            <person name="Gonzalez V."/>
        </authorList>
    </citation>
    <scope>NUCLEOTIDE SEQUENCE [LARGE SCALE GENOMIC DNA]</scope>
    <source>
        <strain evidence="3 4">R602</strain>
        <plasmid evidence="3 4">pRgalR602c</plasmid>
    </source>
</reference>
<dbReference type="EMBL" id="CP006880">
    <property type="protein sequence ID" value="AJD44376.1"/>
    <property type="molecule type" value="Genomic_DNA"/>
</dbReference>
<dbReference type="AlphaFoldDB" id="A0A0B4XBB3"/>
<dbReference type="KEGG" id="rga:RGR602_PC00333"/>
<dbReference type="Pfam" id="PF00106">
    <property type="entry name" value="adh_short"/>
    <property type="match status" value="1"/>
</dbReference>
<evidence type="ECO:0000313" key="4">
    <source>
        <dbReference type="Proteomes" id="UP000031368"/>
    </source>
</evidence>
<dbReference type="InterPro" id="IPR036291">
    <property type="entry name" value="NAD(P)-bd_dom_sf"/>
</dbReference>
<proteinExistence type="inferred from homology"/>
<accession>A0A0B4XBB3</accession>
<dbReference type="RefSeq" id="WP_040114749.1">
    <property type="nucleotide sequence ID" value="NZ_CP006880.1"/>
</dbReference>
<organism evidence="3 4">
    <name type="scientific">Rhizobium gallicum bv. gallicum R602sp</name>
    <dbReference type="NCBI Taxonomy" id="1041138"/>
    <lineage>
        <taxon>Bacteria</taxon>
        <taxon>Pseudomonadati</taxon>
        <taxon>Pseudomonadota</taxon>
        <taxon>Alphaproteobacteria</taxon>
        <taxon>Hyphomicrobiales</taxon>
        <taxon>Rhizobiaceae</taxon>
        <taxon>Rhizobium/Agrobacterium group</taxon>
        <taxon>Rhizobium</taxon>
    </lineage>
</organism>
<dbReference type="Gene3D" id="3.40.50.720">
    <property type="entry name" value="NAD(P)-binding Rossmann-like Domain"/>
    <property type="match status" value="2"/>
</dbReference>
<dbReference type="InterPro" id="IPR002347">
    <property type="entry name" value="SDR_fam"/>
</dbReference>
<protein>
    <submittedName>
        <fullName evidence="3">Short-chain dehydrogenase/reductase SDR family protein</fullName>
    </submittedName>
</protein>
<sequence>MSRALKGKTALVTGGSRGIGRAIAERLAAEGATVAITYNASSAAAEEAVAAIEKAGGTAFTLHADLADAGSIPSLYDELDRELTERNASKTLDILVNNAGNSGWGGLADATPEAWNTMFAVHARAPFFLVQSALSRLPDGETSDIAAVVAFLASDEGRWVTAQVIEASGGYKL</sequence>
<dbReference type="PANTHER" id="PTHR43639:SF1">
    <property type="entry name" value="SHORT-CHAIN DEHYDROGENASE_REDUCTASE FAMILY PROTEIN"/>
    <property type="match status" value="1"/>
</dbReference>
<keyword evidence="2" id="KW-0560">Oxidoreductase</keyword>